<keyword evidence="3" id="KW-1185">Reference proteome</keyword>
<dbReference type="EMBL" id="JBBNAF010000002">
    <property type="protein sequence ID" value="KAK9163077.1"/>
    <property type="molecule type" value="Genomic_DNA"/>
</dbReference>
<organism evidence="2 3">
    <name type="scientific">Stephania yunnanensis</name>
    <dbReference type="NCBI Taxonomy" id="152371"/>
    <lineage>
        <taxon>Eukaryota</taxon>
        <taxon>Viridiplantae</taxon>
        <taxon>Streptophyta</taxon>
        <taxon>Embryophyta</taxon>
        <taxon>Tracheophyta</taxon>
        <taxon>Spermatophyta</taxon>
        <taxon>Magnoliopsida</taxon>
        <taxon>Ranunculales</taxon>
        <taxon>Menispermaceae</taxon>
        <taxon>Menispermoideae</taxon>
        <taxon>Cissampelideae</taxon>
        <taxon>Stephania</taxon>
    </lineage>
</organism>
<evidence type="ECO:0000313" key="2">
    <source>
        <dbReference type="EMBL" id="KAK9163077.1"/>
    </source>
</evidence>
<protein>
    <submittedName>
        <fullName evidence="2">Uncharacterized protein</fullName>
    </submittedName>
</protein>
<sequence length="169" mass="18567">MSMGPSCPPVLKSSREVSGQLEQTGKRSHPWVLAVLQNGVALGVLADTTRRCEIDLCEESKKKIVAPASYPIITFGPLPSPTAVLSVALSVGDWFFDRVGVSAIDCPYPLEKEERELTERRSKELRQESSEEERRHAVGEHGAMAVIRDERVTDEGRRVNGDGAPDVLQ</sequence>
<comment type="caution">
    <text evidence="2">The sequence shown here is derived from an EMBL/GenBank/DDBJ whole genome shotgun (WGS) entry which is preliminary data.</text>
</comment>
<feature type="compositionally biased region" description="Basic and acidic residues" evidence="1">
    <location>
        <begin position="147"/>
        <end position="160"/>
    </location>
</feature>
<reference evidence="2 3" key="1">
    <citation type="submission" date="2024-01" db="EMBL/GenBank/DDBJ databases">
        <title>Genome assemblies of Stephania.</title>
        <authorList>
            <person name="Yang L."/>
        </authorList>
    </citation>
    <scope>NUCLEOTIDE SEQUENCE [LARGE SCALE GENOMIC DNA]</scope>
    <source>
        <strain evidence="2">YNDBR</strain>
        <tissue evidence="2">Leaf</tissue>
    </source>
</reference>
<evidence type="ECO:0000256" key="1">
    <source>
        <dbReference type="SAM" id="MobiDB-lite"/>
    </source>
</evidence>
<proteinExistence type="predicted"/>
<accession>A0AAP0L251</accession>
<dbReference type="AlphaFoldDB" id="A0AAP0L251"/>
<feature type="compositionally biased region" description="Basic and acidic residues" evidence="1">
    <location>
        <begin position="119"/>
        <end position="139"/>
    </location>
</feature>
<evidence type="ECO:0000313" key="3">
    <source>
        <dbReference type="Proteomes" id="UP001420932"/>
    </source>
</evidence>
<dbReference type="Proteomes" id="UP001420932">
    <property type="component" value="Unassembled WGS sequence"/>
</dbReference>
<name>A0AAP0L251_9MAGN</name>
<feature type="region of interest" description="Disordered" evidence="1">
    <location>
        <begin position="119"/>
        <end position="169"/>
    </location>
</feature>
<gene>
    <name evidence="2" type="ORF">Syun_003979</name>
</gene>